<organism evidence="2 3">
    <name type="scientific">Durusdinium trenchii</name>
    <dbReference type="NCBI Taxonomy" id="1381693"/>
    <lineage>
        <taxon>Eukaryota</taxon>
        <taxon>Sar</taxon>
        <taxon>Alveolata</taxon>
        <taxon>Dinophyceae</taxon>
        <taxon>Suessiales</taxon>
        <taxon>Symbiodiniaceae</taxon>
        <taxon>Durusdinium</taxon>
    </lineage>
</organism>
<dbReference type="PANTHER" id="PTHR33050">
    <property type="entry name" value="REVERSE TRANSCRIPTASE DOMAIN-CONTAINING PROTEIN"/>
    <property type="match status" value="1"/>
</dbReference>
<proteinExistence type="predicted"/>
<comment type="caution">
    <text evidence="2">The sequence shown here is derived from an EMBL/GenBank/DDBJ whole genome shotgun (WGS) entry which is preliminary data.</text>
</comment>
<sequence>MPRAVLTDAEGTRALEAAGADLKYLLSRHEVSIDNQKLFFHHGVTTLEKLSNFAKDREDLTAVLKEHWELDSERTLDERVQVAAIVCAFSNAKTRSQRAAEVDAEYDSLQWSRPVVAGEWAAMRSALEKRYGYLEDKIYPAKEYVEKKLAEVESGEYRAEELTEIVPKEESEPETVVPIWDSKGRLAMKKGSTKVQEPANAEELRKRLTVWKNAMVMISLKHSNRHELQGTWEETVEQYKDYLLGDYVYGLCAKDAEGFLRRLAPRMDVQVEITELDIQTDRRSDFTLPAVQKKWLQMIAQGVFFAVIVTPPCSTFSRAVWANDLGPYPVRSSTFPRGFPWNKGDRFHKAEFGTILADFSYEALKRQFACSRRVGLMEQPEDLGRTSNDRIPGHQPASMWQFVQFEQLLAMQGVKTVVFAQQDFGTSSPKPTRFLMRLFAPLHPAMHEGPPQFDGNGWYLGPLPRLSGGAPLIGKHQGVFKTAKSAAWPPALCRWTAWALLTSFLQEWSGGSELSKKRKAEDDLGAQKKAQKKGSEEAVRLEVDPMDPPVAGGEGPPRCCRWKGLDAPFHDGGGLASPGRWRSEKRKRPEGEGWSLLGHHLLLEAVKVMGSVAEVEKEAFRMARGGESFRLVRDEAFLRKIRQVLGEKLDIPVQSEPEAGQPFFLDLLKRVLERAGDPDWEFLEEAKTGLPVGVLGDLPRTPEIFEEQLRWNLEGEDWGGAVWQKSNYVSAEEHERYLVEHLEQEVSEGLMVKMSEEEFIRTFGHNRAVAALAVLVEDELTGKRRVIHDGTHGVKVNHRIRCRDKVRMPGPREKRALLEEYEEEHLTVLSLVGDFAKAHRRFKYRREEQGFLACKAASRSEVVYVNQVGTFGIASTPYWWARLSAALMRAVYWVLGPSFPNDMLLYADDLEVLTVGRVGRIGGVLAFSLMAALGAPFKWSKQRGGLITEWIGLTTDYKLYAMGISQRRSAWIVEWVGSLRARKEVTYREFAAGLGRLGFTALALPWEKPLLGPLYAWSAAIQSNKGAMTIPWAIQFILDWIAQRLGSDGRLEQVRRPRGTVRAPLRIWTDAKATESDAWVGGWLEESPNSAECRWFSLKITEVSAPWLYFRGRNPKRVIAALELMATLIALRLWLKRPGEAAEVCAEAFTDNRGNAFILKKGLSTKYPITLLVIEVAETLRRLDAFATLTWVSRDGNVLADALTNEDFSGFDPQRREVIVEEDLQWYVMGDLLKTSEKLFNEIKEHKERKKVAKTAAKQPHGSTFEMIFEDTSTNETCDDDQQAQFPPRDLDDDEDTTILMQLSGDDAATPNDGSGLEQGLLRSAGFTALPQRLSYPLAEQNIDVRLVFLPGDYFPSNGLVLVVEERYARTVADHLMEAVPRNPYVHGLTPQHTTHRSNEEVPAEQDDSMALMQRPVNAGPLRVRMGQFARQWSGRDTNLNTISSEFQRYDIEDRPDLQPVQRKELFGSFDPDLIFVEAPPHPPSLPDDPVWKYLSRRELGVKVRAVHIWIPGYLHEPVWVPYMILVDDRPLVSEIWRKCRDDAHQDSVGLTLEAVNDFVSRDRAAPNLLGATRDLLRLGYRAFLVDHNFDAVPQKQAWLFTGRELARDVITRTGYGNRCLRRPCYLIRSRHGLHEVWTYYDKVAEPHGSSFLISHTREPECFPVAEDQFAQEQNEDPLSALMLLQTEVLVDIPFDTDQVSVYQFLQRSHVLIEEEEAHIEDRALVTLQEETEWFIMARRAMRHTAFLNFQVLEPEMRALRLEQGYFPPILLFGADIRLPRSVLFLHHDFVLDRLNLVWKLR</sequence>
<feature type="compositionally biased region" description="Basic and acidic residues" evidence="1">
    <location>
        <begin position="533"/>
        <end position="543"/>
    </location>
</feature>
<dbReference type="EMBL" id="CAXAMN010025062">
    <property type="protein sequence ID" value="CAK9092353.1"/>
    <property type="molecule type" value="Genomic_DNA"/>
</dbReference>
<evidence type="ECO:0000313" key="3">
    <source>
        <dbReference type="Proteomes" id="UP001642484"/>
    </source>
</evidence>
<feature type="region of interest" description="Disordered" evidence="1">
    <location>
        <begin position="515"/>
        <end position="555"/>
    </location>
</feature>
<dbReference type="InterPro" id="IPR052055">
    <property type="entry name" value="Hepadnavirus_pol/RT"/>
</dbReference>
<reference evidence="2 3" key="1">
    <citation type="submission" date="2024-02" db="EMBL/GenBank/DDBJ databases">
        <authorList>
            <person name="Chen Y."/>
            <person name="Shah S."/>
            <person name="Dougan E. K."/>
            <person name="Thang M."/>
            <person name="Chan C."/>
        </authorList>
    </citation>
    <scope>NUCLEOTIDE SEQUENCE [LARGE SCALE GENOMIC DNA]</scope>
</reference>
<evidence type="ECO:0008006" key="4">
    <source>
        <dbReference type="Google" id="ProtNLM"/>
    </source>
</evidence>
<dbReference type="Proteomes" id="UP001642484">
    <property type="component" value="Unassembled WGS sequence"/>
</dbReference>
<accession>A0ABP0QW98</accession>
<evidence type="ECO:0000313" key="2">
    <source>
        <dbReference type="EMBL" id="CAK9092353.1"/>
    </source>
</evidence>
<evidence type="ECO:0000256" key="1">
    <source>
        <dbReference type="SAM" id="MobiDB-lite"/>
    </source>
</evidence>
<dbReference type="PANTHER" id="PTHR33050:SF7">
    <property type="entry name" value="RIBONUCLEASE H"/>
    <property type="match status" value="1"/>
</dbReference>
<protein>
    <recommendedName>
        <fullName evidence="4">Reverse transcriptase domain-containing protein</fullName>
    </recommendedName>
</protein>
<keyword evidence="3" id="KW-1185">Reference proteome</keyword>
<gene>
    <name evidence="2" type="ORF">CCMP2556_LOCUS44214</name>
</gene>
<name>A0ABP0QW98_9DINO</name>